<dbReference type="PANTHER" id="PTHR47199">
    <property type="entry name" value="PHOTOSYSTEM II STABILITY/ASSEMBLY FACTOR HCF136, CHLOROPLASTIC"/>
    <property type="match status" value="1"/>
</dbReference>
<name>A0A7X2ITI6_9BURK</name>
<evidence type="ECO:0000256" key="2">
    <source>
        <dbReference type="ARBA" id="ARBA00023276"/>
    </source>
</evidence>
<proteinExistence type="predicted"/>
<keyword evidence="1" id="KW-0602">Photosynthesis</keyword>
<sequence>MNKTTYWAAALGLAIAALCAQAAEPLDTPARISARAQKSLLTGVALAGKRLVAVGERGIAVYSDDNGNNWTQAKVPVSVMLTALQFVTPAKGWAVGHDGAVLSTDDGGATWKRRFDGMQANKLMLEGARRAAEAARAAAGNATSGPAADALSAAENALGDIEAAAKFGPSRPLLAVWFRNEQEGFVAGAYGQLFRTVDGGNTWESLATRTGNTDSLHYNAIAAGPANALMLAGEGGKVYRSADGGATWKVSDTGYKGHLYGVLAAGDALVAYGFGGNAFRSTDNGATWQPLPRVVQRSLIGGAALPDGSLLLAAQDGRLLRSTDQGKTFAIAQTQGGEPVAGMALLDGGKAALAGAGGVRMVSTGGQ</sequence>
<protein>
    <recommendedName>
        <fullName evidence="4">Photosynthesis system II assembly factor Ycf48/Hcf136-like domain-containing protein</fullName>
    </recommendedName>
</protein>
<keyword evidence="6" id="KW-1185">Reference proteome</keyword>
<evidence type="ECO:0000256" key="3">
    <source>
        <dbReference type="SAM" id="SignalP"/>
    </source>
</evidence>
<dbReference type="GO" id="GO:0015979">
    <property type="term" value="P:photosynthesis"/>
    <property type="evidence" value="ECO:0007669"/>
    <property type="project" value="UniProtKB-KW"/>
</dbReference>
<dbReference type="PANTHER" id="PTHR47199:SF2">
    <property type="entry name" value="PHOTOSYSTEM II STABILITY_ASSEMBLY FACTOR HCF136, CHLOROPLASTIC"/>
    <property type="match status" value="1"/>
</dbReference>
<accession>A0A7X2ITI6</accession>
<feature type="chain" id="PRO_5031000776" description="Photosynthesis system II assembly factor Ycf48/Hcf136-like domain-containing protein" evidence="3">
    <location>
        <begin position="23"/>
        <end position="367"/>
    </location>
</feature>
<dbReference type="InterPro" id="IPR015943">
    <property type="entry name" value="WD40/YVTN_repeat-like_dom_sf"/>
</dbReference>
<organism evidence="5 6">
    <name type="scientific">Pseudoduganella rivuli</name>
    <dbReference type="NCBI Taxonomy" id="2666085"/>
    <lineage>
        <taxon>Bacteria</taxon>
        <taxon>Pseudomonadati</taxon>
        <taxon>Pseudomonadota</taxon>
        <taxon>Betaproteobacteria</taxon>
        <taxon>Burkholderiales</taxon>
        <taxon>Oxalobacteraceae</taxon>
        <taxon>Telluria group</taxon>
        <taxon>Pseudoduganella</taxon>
    </lineage>
</organism>
<dbReference type="RefSeq" id="WP_154380113.1">
    <property type="nucleotide sequence ID" value="NZ_WKJJ01000021.1"/>
</dbReference>
<comment type="caution">
    <text evidence="5">The sequence shown here is derived from an EMBL/GenBank/DDBJ whole genome shotgun (WGS) entry which is preliminary data.</text>
</comment>
<feature type="signal peptide" evidence="3">
    <location>
        <begin position="1"/>
        <end position="22"/>
    </location>
</feature>
<evidence type="ECO:0000259" key="4">
    <source>
        <dbReference type="Pfam" id="PF14870"/>
    </source>
</evidence>
<dbReference type="Pfam" id="PF14870">
    <property type="entry name" value="PSII_BNR"/>
    <property type="match status" value="2"/>
</dbReference>
<evidence type="ECO:0000313" key="5">
    <source>
        <dbReference type="EMBL" id="MRV75502.1"/>
    </source>
</evidence>
<keyword evidence="2" id="KW-0604">Photosystem II</keyword>
<evidence type="ECO:0000313" key="6">
    <source>
        <dbReference type="Proteomes" id="UP000446768"/>
    </source>
</evidence>
<dbReference type="InterPro" id="IPR028203">
    <property type="entry name" value="PSII_CF48-like_dom"/>
</dbReference>
<dbReference type="CDD" id="cd15482">
    <property type="entry name" value="Sialidase_non-viral"/>
    <property type="match status" value="1"/>
</dbReference>
<evidence type="ECO:0000256" key="1">
    <source>
        <dbReference type="ARBA" id="ARBA00022531"/>
    </source>
</evidence>
<dbReference type="AlphaFoldDB" id="A0A7X2ITI6"/>
<gene>
    <name evidence="5" type="ORF">GJ700_27655</name>
</gene>
<dbReference type="SUPFAM" id="SSF50939">
    <property type="entry name" value="Sialidases"/>
    <property type="match status" value="1"/>
</dbReference>
<dbReference type="Gene3D" id="2.130.10.10">
    <property type="entry name" value="YVTN repeat-like/Quinoprotein amine dehydrogenase"/>
    <property type="match status" value="3"/>
</dbReference>
<reference evidence="5 6" key="1">
    <citation type="submission" date="2019-11" db="EMBL/GenBank/DDBJ databases">
        <title>Novel species isolated from a subtropical stream in China.</title>
        <authorList>
            <person name="Lu H."/>
        </authorList>
    </citation>
    <scope>NUCLEOTIDE SEQUENCE [LARGE SCALE GENOMIC DNA]</scope>
    <source>
        <strain evidence="5 6">FT92W</strain>
    </source>
</reference>
<dbReference type="InterPro" id="IPR036278">
    <property type="entry name" value="Sialidase_sf"/>
</dbReference>
<keyword evidence="3" id="KW-0732">Signal</keyword>
<dbReference type="Proteomes" id="UP000446768">
    <property type="component" value="Unassembled WGS sequence"/>
</dbReference>
<dbReference type="GO" id="GO:0009523">
    <property type="term" value="C:photosystem II"/>
    <property type="evidence" value="ECO:0007669"/>
    <property type="project" value="UniProtKB-KW"/>
</dbReference>
<feature type="domain" description="Photosynthesis system II assembly factor Ycf48/Hcf136-like" evidence="4">
    <location>
        <begin position="67"/>
        <end position="115"/>
    </location>
</feature>
<dbReference type="EMBL" id="WKJJ01000021">
    <property type="protein sequence ID" value="MRV75502.1"/>
    <property type="molecule type" value="Genomic_DNA"/>
</dbReference>
<feature type="domain" description="Photosynthesis system II assembly factor Ycf48/Hcf136-like" evidence="4">
    <location>
        <begin position="173"/>
        <end position="289"/>
    </location>
</feature>